<name>A0A931J582_9BURK</name>
<proteinExistence type="predicted"/>
<comment type="caution">
    <text evidence="2">The sequence shown here is derived from an EMBL/GenBank/DDBJ whole genome shotgun (WGS) entry which is preliminary data.</text>
</comment>
<evidence type="ECO:0000313" key="3">
    <source>
        <dbReference type="Proteomes" id="UP000613266"/>
    </source>
</evidence>
<keyword evidence="3" id="KW-1185">Reference proteome</keyword>
<feature type="chain" id="PRO_5037665460" evidence="1">
    <location>
        <begin position="22"/>
        <end position="130"/>
    </location>
</feature>
<evidence type="ECO:0000313" key="2">
    <source>
        <dbReference type="EMBL" id="MBH9578501.1"/>
    </source>
</evidence>
<organism evidence="2 3">
    <name type="scientific">Inhella proteolytica</name>
    <dbReference type="NCBI Taxonomy" id="2795029"/>
    <lineage>
        <taxon>Bacteria</taxon>
        <taxon>Pseudomonadati</taxon>
        <taxon>Pseudomonadota</taxon>
        <taxon>Betaproteobacteria</taxon>
        <taxon>Burkholderiales</taxon>
        <taxon>Sphaerotilaceae</taxon>
        <taxon>Inhella</taxon>
    </lineage>
</organism>
<dbReference type="Proteomes" id="UP000613266">
    <property type="component" value="Unassembled WGS sequence"/>
</dbReference>
<protein>
    <submittedName>
        <fullName evidence="2">DUF5329 family protein</fullName>
    </submittedName>
</protein>
<gene>
    <name evidence="2" type="ORF">I7X39_16530</name>
</gene>
<dbReference type="RefSeq" id="WP_198112266.1">
    <property type="nucleotide sequence ID" value="NZ_JAEDAK010000012.1"/>
</dbReference>
<evidence type="ECO:0000256" key="1">
    <source>
        <dbReference type="SAM" id="SignalP"/>
    </source>
</evidence>
<feature type="signal peptide" evidence="1">
    <location>
        <begin position="1"/>
        <end position="21"/>
    </location>
</feature>
<sequence>MQRLIATLALLLALPAGAAPAAPAVRAEIDGLLTELQRQQCRLQRNGSWHSADEARQHMLRKLAYLEDRGTVASAEQFIEQAASQSSSSGKAYQVQCGAAPAQPSRDWLLAALRAQRQAKSAPPASAPGR</sequence>
<dbReference type="Pfam" id="PF17263">
    <property type="entry name" value="DUF5329"/>
    <property type="match status" value="1"/>
</dbReference>
<keyword evidence="1" id="KW-0732">Signal</keyword>
<dbReference type="AlphaFoldDB" id="A0A931J582"/>
<dbReference type="InterPro" id="IPR035242">
    <property type="entry name" value="DUF5329"/>
</dbReference>
<reference evidence="2" key="1">
    <citation type="submission" date="2020-12" db="EMBL/GenBank/DDBJ databases">
        <title>The genome sequence of Inhella sp. 1Y17.</title>
        <authorList>
            <person name="Liu Y."/>
        </authorList>
    </citation>
    <scope>NUCLEOTIDE SEQUENCE</scope>
    <source>
        <strain evidence="2">1Y17</strain>
    </source>
</reference>
<dbReference type="EMBL" id="JAEDAK010000012">
    <property type="protein sequence ID" value="MBH9578501.1"/>
    <property type="molecule type" value="Genomic_DNA"/>
</dbReference>
<accession>A0A931J582</accession>